<dbReference type="OrthoDB" id="1109299at2759"/>
<dbReference type="InterPro" id="IPR052929">
    <property type="entry name" value="RNase_H-like_EbsB-rel"/>
</dbReference>
<dbReference type="GO" id="GO:0003676">
    <property type="term" value="F:nucleic acid binding"/>
    <property type="evidence" value="ECO:0007669"/>
    <property type="project" value="InterPro"/>
</dbReference>
<name>A0A6J0N2X5_RAPSA</name>
<dbReference type="KEGG" id="rsz:108849903"/>
<dbReference type="GO" id="GO:0004523">
    <property type="term" value="F:RNA-DNA hybrid ribonuclease activity"/>
    <property type="evidence" value="ECO:0007669"/>
    <property type="project" value="InterPro"/>
</dbReference>
<dbReference type="RefSeq" id="XP_018479012.1">
    <property type="nucleotide sequence ID" value="XM_018623510.1"/>
</dbReference>
<accession>A0A6J0N2X5</accession>
<dbReference type="InterPro" id="IPR002156">
    <property type="entry name" value="RNaseH_domain"/>
</dbReference>
<evidence type="ECO:0000313" key="2">
    <source>
        <dbReference type="Proteomes" id="UP000504610"/>
    </source>
</evidence>
<protein>
    <submittedName>
        <fullName evidence="3">Uncharacterized protein LOC108849903</fullName>
    </submittedName>
</protein>
<gene>
    <name evidence="3" type="primary">LOC108849903</name>
</gene>
<dbReference type="Gene3D" id="3.30.420.10">
    <property type="entry name" value="Ribonuclease H-like superfamily/Ribonuclease H"/>
    <property type="match status" value="1"/>
</dbReference>
<dbReference type="SUPFAM" id="SSF53098">
    <property type="entry name" value="Ribonuclease H-like"/>
    <property type="match status" value="1"/>
</dbReference>
<dbReference type="InterPro" id="IPR036397">
    <property type="entry name" value="RNaseH_sf"/>
</dbReference>
<dbReference type="AlphaFoldDB" id="A0A6J0N2X5"/>
<dbReference type="Proteomes" id="UP000504610">
    <property type="component" value="Unplaced"/>
</dbReference>
<evidence type="ECO:0000259" key="1">
    <source>
        <dbReference type="Pfam" id="PF13456"/>
    </source>
</evidence>
<reference evidence="3" key="1">
    <citation type="submission" date="2025-08" db="UniProtKB">
        <authorList>
            <consortium name="RefSeq"/>
        </authorList>
    </citation>
    <scope>IDENTIFICATION</scope>
    <source>
        <tissue evidence="3">Leaf</tissue>
    </source>
</reference>
<dbReference type="GeneID" id="108849903"/>
<feature type="domain" description="RNase H type-1" evidence="1">
    <location>
        <begin position="15"/>
        <end position="113"/>
    </location>
</feature>
<dbReference type="PANTHER" id="PTHR47074:SF48">
    <property type="entry name" value="POLYNUCLEOTIDYL TRANSFERASE, RIBONUCLEASE H-LIKE SUPERFAMILY PROTEIN"/>
    <property type="match status" value="1"/>
</dbReference>
<organism evidence="2 3">
    <name type="scientific">Raphanus sativus</name>
    <name type="common">Radish</name>
    <name type="synonym">Raphanus raphanistrum var. sativus</name>
    <dbReference type="NCBI Taxonomy" id="3726"/>
    <lineage>
        <taxon>Eukaryota</taxon>
        <taxon>Viridiplantae</taxon>
        <taxon>Streptophyta</taxon>
        <taxon>Embryophyta</taxon>
        <taxon>Tracheophyta</taxon>
        <taxon>Spermatophyta</taxon>
        <taxon>Magnoliopsida</taxon>
        <taxon>eudicotyledons</taxon>
        <taxon>Gunneridae</taxon>
        <taxon>Pentapetalae</taxon>
        <taxon>rosids</taxon>
        <taxon>malvids</taxon>
        <taxon>Brassicales</taxon>
        <taxon>Brassicaceae</taxon>
        <taxon>Brassiceae</taxon>
        <taxon>Raphanus</taxon>
    </lineage>
</organism>
<dbReference type="InterPro" id="IPR044730">
    <property type="entry name" value="RNase_H-like_dom_plant"/>
</dbReference>
<dbReference type="Pfam" id="PF13456">
    <property type="entry name" value="RVT_3"/>
    <property type="match status" value="1"/>
</dbReference>
<dbReference type="InterPro" id="IPR012337">
    <property type="entry name" value="RNaseH-like_sf"/>
</dbReference>
<evidence type="ECO:0000313" key="3">
    <source>
        <dbReference type="RefSeq" id="XP_018479012.1"/>
    </source>
</evidence>
<sequence length="143" mass="16327">MNTAVWDGFYEITMGVVSWMGARKIPSLRSLLEVEAEAMRWTMMQMVRLHFTNVCFETDSKELMEAANQTGLNPVIHSYAQDIAAILASRRDYKVVFKCREGNRVADRVAKEAISLDNNASKLYSVMLVWIKSLVEEDQGSNW</sequence>
<keyword evidence="2" id="KW-1185">Reference proteome</keyword>
<dbReference type="CDD" id="cd06222">
    <property type="entry name" value="RNase_H_like"/>
    <property type="match status" value="1"/>
</dbReference>
<proteinExistence type="predicted"/>
<dbReference type="PANTHER" id="PTHR47074">
    <property type="entry name" value="BNAC02G40300D PROTEIN"/>
    <property type="match status" value="1"/>
</dbReference>